<dbReference type="KEGG" id="dqu:106751352"/>
<evidence type="ECO:0000313" key="3">
    <source>
        <dbReference type="RefSeq" id="XP_014487717.1"/>
    </source>
</evidence>
<proteinExistence type="predicted"/>
<reference evidence="3" key="1">
    <citation type="submission" date="2025-08" db="UniProtKB">
        <authorList>
            <consortium name="RefSeq"/>
        </authorList>
    </citation>
    <scope>IDENTIFICATION</scope>
</reference>
<dbReference type="GeneID" id="106751352"/>
<accession>A0A6P3YCV5</accession>
<dbReference type="Gene3D" id="1.10.10.1450">
    <property type="match status" value="1"/>
</dbReference>
<organism evidence="2 3">
    <name type="scientific">Dinoponera quadriceps</name>
    <name type="common">South American ant</name>
    <dbReference type="NCBI Taxonomy" id="609295"/>
    <lineage>
        <taxon>Eukaryota</taxon>
        <taxon>Metazoa</taxon>
        <taxon>Ecdysozoa</taxon>
        <taxon>Arthropoda</taxon>
        <taxon>Hexapoda</taxon>
        <taxon>Insecta</taxon>
        <taxon>Pterygota</taxon>
        <taxon>Neoptera</taxon>
        <taxon>Endopterygota</taxon>
        <taxon>Hymenoptera</taxon>
        <taxon>Apocrita</taxon>
        <taxon>Aculeata</taxon>
        <taxon>Formicoidea</taxon>
        <taxon>Formicidae</taxon>
        <taxon>Ponerinae</taxon>
        <taxon>Ponerini</taxon>
        <taxon>Dinoponera</taxon>
    </lineage>
</organism>
<dbReference type="Pfam" id="PF17906">
    <property type="entry name" value="HTH_48"/>
    <property type="match status" value="1"/>
</dbReference>
<feature type="domain" description="Mos1 transposase HTH" evidence="1">
    <location>
        <begin position="8"/>
        <end position="51"/>
    </location>
</feature>
<dbReference type="AlphaFoldDB" id="A0A6P3YCV5"/>
<dbReference type="Proteomes" id="UP000515204">
    <property type="component" value="Unplaced"/>
</dbReference>
<name>A0A6P3YCV5_DINQU</name>
<dbReference type="RefSeq" id="XP_014487717.1">
    <property type="nucleotide sequence ID" value="XM_014632231.1"/>
</dbReference>
<gene>
    <name evidence="3" type="primary">LOC106751352</name>
</gene>
<dbReference type="OrthoDB" id="9974365at2759"/>
<dbReference type="InterPro" id="IPR052709">
    <property type="entry name" value="Transposase-MT_Hybrid"/>
</dbReference>
<dbReference type="InterPro" id="IPR041426">
    <property type="entry name" value="Mos1_HTH"/>
</dbReference>
<feature type="non-terminal residue" evidence="3">
    <location>
        <position position="119"/>
    </location>
</feature>
<protein>
    <recommendedName>
        <fullName evidence="1">Mos1 transposase HTH domain-containing protein</fullName>
    </recommendedName>
</protein>
<dbReference type="PANTHER" id="PTHR46060:SF1">
    <property type="entry name" value="MARINER MOS1 TRANSPOSASE-LIKE PROTEIN"/>
    <property type="match status" value="1"/>
</dbReference>
<evidence type="ECO:0000259" key="1">
    <source>
        <dbReference type="Pfam" id="PF17906"/>
    </source>
</evidence>
<evidence type="ECO:0000313" key="2">
    <source>
        <dbReference type="Proteomes" id="UP000515204"/>
    </source>
</evidence>
<dbReference type="PANTHER" id="PTHR46060">
    <property type="entry name" value="MARINER MOS1 TRANSPOSASE-LIKE PROTEIN"/>
    <property type="match status" value="1"/>
</dbReference>
<sequence>MEKTLKQRYAIQFCVKLKKTPLETFEMLQEAFGDDCLSKSQSNRWHKMFRDDHRMSVRLMSELLNLPKTVVHEIVSEDLAMRKICAKLVPRVLTDLQKQHRVEVCAELQHLCADDPDFL</sequence>
<keyword evidence="2" id="KW-1185">Reference proteome</keyword>